<feature type="domain" description="Tyr recombinase" evidence="3">
    <location>
        <begin position="103"/>
        <end position="258"/>
    </location>
</feature>
<proteinExistence type="predicted"/>
<organism evidence="4">
    <name type="scientific">marine sediment metagenome</name>
    <dbReference type="NCBI Taxonomy" id="412755"/>
    <lineage>
        <taxon>unclassified sequences</taxon>
        <taxon>metagenomes</taxon>
        <taxon>ecological metagenomes</taxon>
    </lineage>
</organism>
<dbReference type="Gene3D" id="1.10.443.10">
    <property type="entry name" value="Intergrase catalytic core"/>
    <property type="match status" value="1"/>
</dbReference>
<dbReference type="Pfam" id="PF00589">
    <property type="entry name" value="Phage_integrase"/>
    <property type="match status" value="1"/>
</dbReference>
<evidence type="ECO:0000259" key="3">
    <source>
        <dbReference type="PROSITE" id="PS51898"/>
    </source>
</evidence>
<dbReference type="InterPro" id="IPR013762">
    <property type="entry name" value="Integrase-like_cat_sf"/>
</dbReference>
<dbReference type="GO" id="GO:0003677">
    <property type="term" value="F:DNA binding"/>
    <property type="evidence" value="ECO:0007669"/>
    <property type="project" value="UniProtKB-KW"/>
</dbReference>
<dbReference type="InterPro" id="IPR011010">
    <property type="entry name" value="DNA_brk_join_enz"/>
</dbReference>
<dbReference type="InterPro" id="IPR010998">
    <property type="entry name" value="Integrase_recombinase_N"/>
</dbReference>
<gene>
    <name evidence="4" type="ORF">S06H3_18655</name>
</gene>
<evidence type="ECO:0000256" key="2">
    <source>
        <dbReference type="ARBA" id="ARBA00023172"/>
    </source>
</evidence>
<dbReference type="InterPro" id="IPR002104">
    <property type="entry name" value="Integrase_catalytic"/>
</dbReference>
<evidence type="ECO:0000256" key="1">
    <source>
        <dbReference type="ARBA" id="ARBA00023125"/>
    </source>
</evidence>
<evidence type="ECO:0000313" key="4">
    <source>
        <dbReference type="EMBL" id="GAI16318.1"/>
    </source>
</evidence>
<keyword evidence="1" id="KW-0238">DNA-binding</keyword>
<sequence length="258" mass="29876">MNRADLLQKYASKLPDDRFRLLQKYAYNLPDDRYCSHYVSYVGDFLESAGALDKESINKYLARLKRQGKKAGTISFHFRVIRTFFNVNKLDWPYRRGEAPQIRQRDEYRPALAPELIRIMVEAAKDGRLDTAPACFLALATAYGPRREELCDLETSDVDLKRNTIFISTIKHGRERYHLIPVEIKPYLERHDFSQRYNLTQMSRLFWVIVNGSGLEALKPQRLGWHSIRHTVKTLLDKSGLDPFTGSLLFFGLLSTGG</sequence>
<dbReference type="PROSITE" id="PS51898">
    <property type="entry name" value="TYR_RECOMBINASE"/>
    <property type="match status" value="1"/>
</dbReference>
<protein>
    <recommendedName>
        <fullName evidence="3">Tyr recombinase domain-containing protein</fullName>
    </recommendedName>
</protein>
<reference evidence="4" key="1">
    <citation type="journal article" date="2014" name="Front. Microbiol.">
        <title>High frequency of phylogenetically diverse reductive dehalogenase-homologous genes in deep subseafloor sedimentary metagenomes.</title>
        <authorList>
            <person name="Kawai M."/>
            <person name="Futagami T."/>
            <person name="Toyoda A."/>
            <person name="Takaki Y."/>
            <person name="Nishi S."/>
            <person name="Hori S."/>
            <person name="Arai W."/>
            <person name="Tsubouchi T."/>
            <person name="Morono Y."/>
            <person name="Uchiyama I."/>
            <person name="Ito T."/>
            <person name="Fujiyama A."/>
            <person name="Inagaki F."/>
            <person name="Takami H."/>
        </authorList>
    </citation>
    <scope>NUCLEOTIDE SEQUENCE</scope>
    <source>
        <strain evidence="4">Expedition CK06-06</strain>
    </source>
</reference>
<dbReference type="Gene3D" id="1.10.150.130">
    <property type="match status" value="1"/>
</dbReference>
<dbReference type="EMBL" id="BARV01009460">
    <property type="protein sequence ID" value="GAI16318.1"/>
    <property type="molecule type" value="Genomic_DNA"/>
</dbReference>
<comment type="caution">
    <text evidence="4">The sequence shown here is derived from an EMBL/GenBank/DDBJ whole genome shotgun (WGS) entry which is preliminary data.</text>
</comment>
<accession>X1LB40</accession>
<dbReference type="AlphaFoldDB" id="X1LB40"/>
<dbReference type="SUPFAM" id="SSF56349">
    <property type="entry name" value="DNA breaking-rejoining enzymes"/>
    <property type="match status" value="1"/>
</dbReference>
<name>X1LB40_9ZZZZ</name>
<dbReference type="GO" id="GO:0006310">
    <property type="term" value="P:DNA recombination"/>
    <property type="evidence" value="ECO:0007669"/>
    <property type="project" value="UniProtKB-KW"/>
</dbReference>
<keyword evidence="2" id="KW-0233">DNA recombination</keyword>
<dbReference type="GO" id="GO:0015074">
    <property type="term" value="P:DNA integration"/>
    <property type="evidence" value="ECO:0007669"/>
    <property type="project" value="InterPro"/>
</dbReference>
<feature type="non-terminal residue" evidence="4">
    <location>
        <position position="258"/>
    </location>
</feature>